<organism evidence="1 2">
    <name type="scientific">Leptospira santarosai str. CBC1416</name>
    <dbReference type="NCBI Taxonomy" id="1193059"/>
    <lineage>
        <taxon>Bacteria</taxon>
        <taxon>Pseudomonadati</taxon>
        <taxon>Spirochaetota</taxon>
        <taxon>Spirochaetia</taxon>
        <taxon>Leptospirales</taxon>
        <taxon>Leptospiraceae</taxon>
        <taxon>Leptospira</taxon>
    </lineage>
</organism>
<dbReference type="SUPFAM" id="SSF110849">
    <property type="entry name" value="ParB/Sulfiredoxin"/>
    <property type="match status" value="1"/>
</dbReference>
<sequence>MPKSDNPEFDSKKYKPTKLDYLNPGSFKFEDDLHPFDTPEGEKYEELKDSIKRLGVLQTVILRHDWTIIDGRTRSLICDELGYAVPAIRFQKPLPPGKEQEIIYHLLFTGRNVTAGERDAAIEKRLGEMLMKATIKSVHQLTGIHESYLKKLRVKIQNRKRFENVGVSPEKLREGMKYYVRWDRYRHQENEAKSERQKLETKLEEIAPLSWWKKKGWEKKSSD</sequence>
<dbReference type="Gene3D" id="3.90.1530.10">
    <property type="entry name" value="Conserved hypothetical protein from pyrococcus furiosus pfu- 392566-001, ParB domain"/>
    <property type="match status" value="1"/>
</dbReference>
<reference evidence="1 2" key="1">
    <citation type="submission" date="2013-01" db="EMBL/GenBank/DDBJ databases">
        <authorList>
            <person name="Harkins D.M."/>
            <person name="Durkin A.S."/>
            <person name="Brinkac L.M."/>
            <person name="Haft D.H."/>
            <person name="Selengut J.D."/>
            <person name="Sanka R."/>
            <person name="DePew J."/>
            <person name="Purushe J."/>
            <person name="Matthias M.A."/>
            <person name="Vinetz J.M."/>
            <person name="Sutton G.G."/>
            <person name="Nierman W.C."/>
            <person name="Fouts D.E."/>
        </authorList>
    </citation>
    <scope>NUCLEOTIDE SEQUENCE [LARGE SCALE GENOMIC DNA]</scope>
    <source>
        <strain evidence="1 2">CBC1416</strain>
    </source>
</reference>
<dbReference type="EMBL" id="AKWE02000185">
    <property type="protein sequence ID" value="EMO56016.1"/>
    <property type="molecule type" value="Genomic_DNA"/>
</dbReference>
<dbReference type="Proteomes" id="UP000012149">
    <property type="component" value="Unassembled WGS sequence"/>
</dbReference>
<gene>
    <name evidence="1" type="ORF">LEP1GSC161_0092</name>
</gene>
<evidence type="ECO:0000313" key="2">
    <source>
        <dbReference type="Proteomes" id="UP000012149"/>
    </source>
</evidence>
<comment type="caution">
    <text evidence="1">The sequence shown here is derived from an EMBL/GenBank/DDBJ whole genome shotgun (WGS) entry which is preliminary data.</text>
</comment>
<dbReference type="InterPro" id="IPR036086">
    <property type="entry name" value="ParB/Sulfiredoxin_sf"/>
</dbReference>
<name>M6VLP9_9LEPT</name>
<proteinExistence type="predicted"/>
<evidence type="ECO:0000313" key="1">
    <source>
        <dbReference type="EMBL" id="EMO56016.1"/>
    </source>
</evidence>
<accession>M6VLP9</accession>
<dbReference type="AlphaFoldDB" id="M6VLP9"/>
<protein>
    <submittedName>
        <fullName evidence="1">ParB-like protein</fullName>
    </submittedName>
</protein>